<proteinExistence type="predicted"/>
<dbReference type="EMBL" id="JXTB01000005">
    <property type="protein sequence ID" value="PON79171.1"/>
    <property type="molecule type" value="Genomic_DNA"/>
</dbReference>
<feature type="non-terminal residue" evidence="1">
    <location>
        <position position="58"/>
    </location>
</feature>
<dbReference type="AlphaFoldDB" id="A0A2P5E0V6"/>
<evidence type="ECO:0000313" key="1">
    <source>
        <dbReference type="EMBL" id="PON79171.1"/>
    </source>
</evidence>
<sequence length="58" mass="6660">MDFTKVTLWVQFHNVLNVFKSDRCASLISQVIDADLHGPILYARIVIDVTKPLYQGLR</sequence>
<evidence type="ECO:0000313" key="2">
    <source>
        <dbReference type="Proteomes" id="UP000237105"/>
    </source>
</evidence>
<evidence type="ECO:0008006" key="3">
    <source>
        <dbReference type="Google" id="ProtNLM"/>
    </source>
</evidence>
<comment type="caution">
    <text evidence="1">The sequence shown here is derived from an EMBL/GenBank/DDBJ whole genome shotgun (WGS) entry which is preliminary data.</text>
</comment>
<dbReference type="OrthoDB" id="1750606at2759"/>
<protein>
    <recommendedName>
        <fullName evidence="3">DUF4283 domain-containing protein</fullName>
    </recommendedName>
</protein>
<reference evidence="2" key="1">
    <citation type="submission" date="2016-06" db="EMBL/GenBank/DDBJ databases">
        <title>Parallel loss of symbiosis genes in relatives of nitrogen-fixing non-legume Parasponia.</title>
        <authorList>
            <person name="Van Velzen R."/>
            <person name="Holmer R."/>
            <person name="Bu F."/>
            <person name="Rutten L."/>
            <person name="Van Zeijl A."/>
            <person name="Liu W."/>
            <person name="Santuari L."/>
            <person name="Cao Q."/>
            <person name="Sharma T."/>
            <person name="Shen D."/>
            <person name="Roswanjaya Y."/>
            <person name="Wardhani T."/>
            <person name="Kalhor M.S."/>
            <person name="Jansen J."/>
            <person name="Van den Hoogen J."/>
            <person name="Gungor B."/>
            <person name="Hartog M."/>
            <person name="Hontelez J."/>
            <person name="Verver J."/>
            <person name="Yang W.-C."/>
            <person name="Schijlen E."/>
            <person name="Repin R."/>
            <person name="Schilthuizen M."/>
            <person name="Schranz E."/>
            <person name="Heidstra R."/>
            <person name="Miyata K."/>
            <person name="Fedorova E."/>
            <person name="Kohlen W."/>
            <person name="Bisseling T."/>
            <person name="Smit S."/>
            <person name="Geurts R."/>
        </authorList>
    </citation>
    <scope>NUCLEOTIDE SEQUENCE [LARGE SCALE GENOMIC DNA]</scope>
    <source>
        <strain evidence="2">cv. WU1-14</strain>
    </source>
</reference>
<gene>
    <name evidence="1" type="ORF">PanWU01x14_012870</name>
</gene>
<keyword evidence="2" id="KW-1185">Reference proteome</keyword>
<accession>A0A2P5E0V6</accession>
<dbReference type="Proteomes" id="UP000237105">
    <property type="component" value="Unassembled WGS sequence"/>
</dbReference>
<organism evidence="1 2">
    <name type="scientific">Parasponia andersonii</name>
    <name type="common">Sponia andersonii</name>
    <dbReference type="NCBI Taxonomy" id="3476"/>
    <lineage>
        <taxon>Eukaryota</taxon>
        <taxon>Viridiplantae</taxon>
        <taxon>Streptophyta</taxon>
        <taxon>Embryophyta</taxon>
        <taxon>Tracheophyta</taxon>
        <taxon>Spermatophyta</taxon>
        <taxon>Magnoliopsida</taxon>
        <taxon>eudicotyledons</taxon>
        <taxon>Gunneridae</taxon>
        <taxon>Pentapetalae</taxon>
        <taxon>rosids</taxon>
        <taxon>fabids</taxon>
        <taxon>Rosales</taxon>
        <taxon>Cannabaceae</taxon>
        <taxon>Parasponia</taxon>
    </lineage>
</organism>
<name>A0A2P5E0V6_PARAD</name>